<reference evidence="11 12" key="1">
    <citation type="submission" date="2019-03" db="EMBL/GenBank/DDBJ databases">
        <title>Genomic Encyclopedia of Archaeal and Bacterial Type Strains, Phase II (KMG-II): from individual species to whole genera.</title>
        <authorList>
            <person name="Goeker M."/>
        </authorList>
    </citation>
    <scope>NUCLEOTIDE SEQUENCE [LARGE SCALE GENOMIC DNA]</scope>
    <source>
        <strain evidence="11 12">DSM 28353</strain>
    </source>
</reference>
<dbReference type="InterPro" id="IPR048466">
    <property type="entry name" value="DNA_pol3_delta-like_C"/>
</dbReference>
<evidence type="ECO:0000256" key="8">
    <source>
        <dbReference type="ARBA" id="ARBA00049244"/>
    </source>
</evidence>
<evidence type="ECO:0000256" key="6">
    <source>
        <dbReference type="ARBA" id="ARBA00022932"/>
    </source>
</evidence>
<keyword evidence="3" id="KW-0808">Transferase</keyword>
<dbReference type="InterPro" id="IPR010372">
    <property type="entry name" value="DNA_pol3_delta_N"/>
</dbReference>
<evidence type="ECO:0000313" key="11">
    <source>
        <dbReference type="EMBL" id="TDQ77046.1"/>
    </source>
</evidence>
<dbReference type="PANTHER" id="PTHR34388:SF1">
    <property type="entry name" value="DNA POLYMERASE III SUBUNIT DELTA"/>
    <property type="match status" value="1"/>
</dbReference>
<name>A0A4R6WHP7_9SPHI</name>
<feature type="domain" description="DNA polymerase III delta subunit-like C-terminal" evidence="10">
    <location>
        <begin position="218"/>
        <end position="320"/>
    </location>
</feature>
<keyword evidence="5" id="KW-0235">DNA replication</keyword>
<comment type="catalytic activity">
    <reaction evidence="8">
        <text>DNA(n) + a 2'-deoxyribonucleoside 5'-triphosphate = DNA(n+1) + diphosphate</text>
        <dbReference type="Rhea" id="RHEA:22508"/>
        <dbReference type="Rhea" id="RHEA-COMP:17339"/>
        <dbReference type="Rhea" id="RHEA-COMP:17340"/>
        <dbReference type="ChEBI" id="CHEBI:33019"/>
        <dbReference type="ChEBI" id="CHEBI:61560"/>
        <dbReference type="ChEBI" id="CHEBI:173112"/>
        <dbReference type="EC" id="2.7.7.7"/>
    </reaction>
</comment>
<dbReference type="GO" id="GO:0003887">
    <property type="term" value="F:DNA-directed DNA polymerase activity"/>
    <property type="evidence" value="ECO:0007669"/>
    <property type="project" value="UniProtKB-KW"/>
</dbReference>
<evidence type="ECO:0000256" key="1">
    <source>
        <dbReference type="ARBA" id="ARBA00012417"/>
    </source>
</evidence>
<dbReference type="InterPro" id="IPR005790">
    <property type="entry name" value="DNA_polIII_delta"/>
</dbReference>
<dbReference type="SUPFAM" id="SSF48019">
    <property type="entry name" value="post-AAA+ oligomerization domain-like"/>
    <property type="match status" value="1"/>
</dbReference>
<dbReference type="Gene3D" id="1.20.272.10">
    <property type="match status" value="1"/>
</dbReference>
<gene>
    <name evidence="11" type="ORF">CLV99_2441</name>
</gene>
<evidence type="ECO:0000256" key="7">
    <source>
        <dbReference type="ARBA" id="ARBA00034754"/>
    </source>
</evidence>
<feature type="domain" description="DNA polymerase III delta N-terminal" evidence="9">
    <location>
        <begin position="25"/>
        <end position="142"/>
    </location>
</feature>
<evidence type="ECO:0000259" key="10">
    <source>
        <dbReference type="Pfam" id="PF21694"/>
    </source>
</evidence>
<keyword evidence="4" id="KW-0548">Nucleotidyltransferase</keyword>
<evidence type="ECO:0000259" key="9">
    <source>
        <dbReference type="Pfam" id="PF06144"/>
    </source>
</evidence>
<evidence type="ECO:0000313" key="12">
    <source>
        <dbReference type="Proteomes" id="UP000295292"/>
    </source>
</evidence>
<dbReference type="Gene3D" id="3.40.50.300">
    <property type="entry name" value="P-loop containing nucleotide triphosphate hydrolases"/>
    <property type="match status" value="1"/>
</dbReference>
<evidence type="ECO:0000256" key="3">
    <source>
        <dbReference type="ARBA" id="ARBA00022679"/>
    </source>
</evidence>
<dbReference type="GO" id="GO:0009360">
    <property type="term" value="C:DNA polymerase III complex"/>
    <property type="evidence" value="ECO:0007669"/>
    <property type="project" value="InterPro"/>
</dbReference>
<sequence>MYFRKDMSAQSILSDIKQRKFKPLYLLHGEESYYIDLISDSIENGVLDDSQKGFDQTILYGKDTDFSTIVSAAKRYPMLSEYQVILVKEAQGLRWKGDDDFLMKYIDQPTPTTILVFAFKHGKFDKRTKLYKALEKKGVAFESEKLYDNKVAPWIVEELQRNGQRVHPQAAALMADYLGTDLSKIANEVQKLVLNVPKDREISVQDIEQNIGISKDFNVFELNSALGKREVLKAVQIVDYFASNPKSNPFVVVIGSLAGYFTKLLKYHYLPDKSSAVVAKELGVHPFFTKEYDMAARNFNRRKLFDVLSVLREYDLKSKGLNAGPNTSDGDLMREMIFKILN</sequence>
<protein>
    <recommendedName>
        <fullName evidence="2">DNA polymerase III subunit delta</fullName>
        <ecNumber evidence="1">2.7.7.7</ecNumber>
    </recommendedName>
</protein>
<dbReference type="Gene3D" id="1.10.8.60">
    <property type="match status" value="1"/>
</dbReference>
<dbReference type="InterPro" id="IPR008921">
    <property type="entry name" value="DNA_pol3_clamp-load_cplx_C"/>
</dbReference>
<evidence type="ECO:0000256" key="5">
    <source>
        <dbReference type="ARBA" id="ARBA00022705"/>
    </source>
</evidence>
<dbReference type="EC" id="2.7.7.7" evidence="1"/>
<dbReference type="AlphaFoldDB" id="A0A4R6WHP7"/>
<dbReference type="EMBL" id="SNYV01000014">
    <property type="protein sequence ID" value="TDQ77046.1"/>
    <property type="molecule type" value="Genomic_DNA"/>
</dbReference>
<dbReference type="Pfam" id="PF06144">
    <property type="entry name" value="DNA_pol3_delta"/>
    <property type="match status" value="1"/>
</dbReference>
<keyword evidence="6" id="KW-0239">DNA-directed DNA polymerase</keyword>
<evidence type="ECO:0000256" key="4">
    <source>
        <dbReference type="ARBA" id="ARBA00022695"/>
    </source>
</evidence>
<dbReference type="Proteomes" id="UP000295292">
    <property type="component" value="Unassembled WGS sequence"/>
</dbReference>
<evidence type="ECO:0000256" key="2">
    <source>
        <dbReference type="ARBA" id="ARBA00017703"/>
    </source>
</evidence>
<dbReference type="GO" id="GO:0003677">
    <property type="term" value="F:DNA binding"/>
    <property type="evidence" value="ECO:0007669"/>
    <property type="project" value="InterPro"/>
</dbReference>
<dbReference type="PANTHER" id="PTHR34388">
    <property type="entry name" value="DNA POLYMERASE III SUBUNIT DELTA"/>
    <property type="match status" value="1"/>
</dbReference>
<organism evidence="11 12">
    <name type="scientific">Sphingobacterium yanglingense</name>
    <dbReference type="NCBI Taxonomy" id="1437280"/>
    <lineage>
        <taxon>Bacteria</taxon>
        <taxon>Pseudomonadati</taxon>
        <taxon>Bacteroidota</taxon>
        <taxon>Sphingobacteriia</taxon>
        <taxon>Sphingobacteriales</taxon>
        <taxon>Sphingobacteriaceae</taxon>
        <taxon>Sphingobacterium</taxon>
    </lineage>
</organism>
<accession>A0A4R6WHP7</accession>
<dbReference type="GO" id="GO:0006261">
    <property type="term" value="P:DNA-templated DNA replication"/>
    <property type="evidence" value="ECO:0007669"/>
    <property type="project" value="TreeGrafter"/>
</dbReference>
<keyword evidence="12" id="KW-1185">Reference proteome</keyword>
<comment type="similarity">
    <text evidence="7">Belongs to the DNA polymerase HolA subunit family.</text>
</comment>
<dbReference type="InterPro" id="IPR027417">
    <property type="entry name" value="P-loop_NTPase"/>
</dbReference>
<dbReference type="Pfam" id="PF21694">
    <property type="entry name" value="DNA_pol3_delta_C"/>
    <property type="match status" value="1"/>
</dbReference>
<proteinExistence type="inferred from homology"/>
<dbReference type="NCBIfam" id="TIGR01128">
    <property type="entry name" value="holA"/>
    <property type="match status" value="1"/>
</dbReference>
<dbReference type="SUPFAM" id="SSF52540">
    <property type="entry name" value="P-loop containing nucleoside triphosphate hydrolases"/>
    <property type="match status" value="1"/>
</dbReference>
<comment type="caution">
    <text evidence="11">The sequence shown here is derived from an EMBL/GenBank/DDBJ whole genome shotgun (WGS) entry which is preliminary data.</text>
</comment>